<reference evidence="2 3" key="1">
    <citation type="submission" date="2023-10" db="EMBL/GenBank/DDBJ databases">
        <title>Development of a sustainable strategy for remediation of hydrocarbon-contaminated territories based on the waste exchange concept.</title>
        <authorList>
            <person name="Krivoruchko A."/>
        </authorList>
    </citation>
    <scope>NUCLEOTIDE SEQUENCE</scope>
    <source>
        <strain evidence="1 3">IEGM 1266</strain>
        <strain evidence="2">IEGM 1279</strain>
    </source>
</reference>
<evidence type="ECO:0000313" key="3">
    <source>
        <dbReference type="Proteomes" id="UP001185779"/>
    </source>
</evidence>
<dbReference type="GeneID" id="77173900"/>
<gene>
    <name evidence="1" type="ORF">R3P94_14330</name>
    <name evidence="2" type="ORF">R3Q15_16465</name>
</gene>
<dbReference type="Proteomes" id="UP001185922">
    <property type="component" value="Unassembled WGS sequence"/>
</dbReference>
<dbReference type="Gene3D" id="3.30.70.1060">
    <property type="entry name" value="Dimeric alpha+beta barrel"/>
    <property type="match status" value="1"/>
</dbReference>
<organism evidence="2 4">
    <name type="scientific">Gordonia amicalis</name>
    <dbReference type="NCBI Taxonomy" id="89053"/>
    <lineage>
        <taxon>Bacteria</taxon>
        <taxon>Bacillati</taxon>
        <taxon>Actinomycetota</taxon>
        <taxon>Actinomycetes</taxon>
        <taxon>Mycobacteriales</taxon>
        <taxon>Gordoniaceae</taxon>
        <taxon>Gordonia</taxon>
    </lineage>
</organism>
<name>A0AAE4R9W7_9ACTN</name>
<dbReference type="EMBL" id="JAWLKI010000015">
    <property type="protein sequence ID" value="MDV6308472.1"/>
    <property type="molecule type" value="Genomic_DNA"/>
</dbReference>
<dbReference type="AlphaFoldDB" id="A0AAE4R9W7"/>
<comment type="caution">
    <text evidence="2">The sequence shown here is derived from an EMBL/GenBank/DDBJ whole genome shotgun (WGS) entry which is preliminary data.</text>
</comment>
<evidence type="ECO:0000313" key="2">
    <source>
        <dbReference type="EMBL" id="MDV6313466.1"/>
    </source>
</evidence>
<proteinExistence type="predicted"/>
<protein>
    <recommendedName>
        <fullName evidence="5">YCII-related domain-containing protein</fullName>
    </recommendedName>
</protein>
<dbReference type="RefSeq" id="WP_006435920.1">
    <property type="nucleotide sequence ID" value="NZ_CP091855.1"/>
</dbReference>
<evidence type="ECO:0000313" key="4">
    <source>
        <dbReference type="Proteomes" id="UP001185922"/>
    </source>
</evidence>
<accession>A0AAE4R9W7</accession>
<evidence type="ECO:0008006" key="5">
    <source>
        <dbReference type="Google" id="ProtNLM"/>
    </source>
</evidence>
<evidence type="ECO:0000313" key="1">
    <source>
        <dbReference type="EMBL" id="MDV6308472.1"/>
    </source>
</evidence>
<sequence>MPRFLAILNGSAGDIDRVGLTEQQQADFMAAWSAWARAHRTALIDPGAPLFRKRRVTADGVEEFEDAKVAYAVVEADSHDDAVRILGEHPHLTLFRGNSIEVIECPAVLG</sequence>
<dbReference type="Proteomes" id="UP001185779">
    <property type="component" value="Unassembled WGS sequence"/>
</dbReference>
<dbReference type="EMBL" id="JAWLKH010000019">
    <property type="protein sequence ID" value="MDV6313466.1"/>
    <property type="molecule type" value="Genomic_DNA"/>
</dbReference>
<keyword evidence="3" id="KW-1185">Reference proteome</keyword>